<dbReference type="InterPro" id="IPR000595">
    <property type="entry name" value="cNMP-bd_dom"/>
</dbReference>
<dbReference type="Gene3D" id="3.40.630.150">
    <property type="entry name" value="Malonyl-CoA decarboxylase, catalytic domain"/>
    <property type="match status" value="1"/>
</dbReference>
<dbReference type="Proteomes" id="UP001146120">
    <property type="component" value="Unassembled WGS sequence"/>
</dbReference>
<reference evidence="3" key="1">
    <citation type="submission" date="2022-11" db="EMBL/GenBank/DDBJ databases">
        <authorList>
            <person name="Morgan W.R."/>
            <person name="Tartar A."/>
        </authorList>
    </citation>
    <scope>NUCLEOTIDE SEQUENCE</scope>
    <source>
        <strain evidence="3">ARSEF 373</strain>
    </source>
</reference>
<dbReference type="GO" id="GO:0050080">
    <property type="term" value="F:malonyl-CoA decarboxylase activity"/>
    <property type="evidence" value="ECO:0007669"/>
    <property type="project" value="InterPro"/>
</dbReference>
<dbReference type="InterPro" id="IPR038917">
    <property type="entry name" value="Malonyl_CoA_deC"/>
</dbReference>
<evidence type="ECO:0000256" key="1">
    <source>
        <dbReference type="SAM" id="MobiDB-lite"/>
    </source>
</evidence>
<dbReference type="AlphaFoldDB" id="A0AAV2Z9R6"/>
<feature type="domain" description="Cyclic nucleotide-binding" evidence="2">
    <location>
        <begin position="538"/>
        <end position="609"/>
    </location>
</feature>
<dbReference type="GO" id="GO:0005759">
    <property type="term" value="C:mitochondrial matrix"/>
    <property type="evidence" value="ECO:0007669"/>
    <property type="project" value="TreeGrafter"/>
</dbReference>
<dbReference type="SUPFAM" id="SSF51206">
    <property type="entry name" value="cAMP-binding domain-like"/>
    <property type="match status" value="1"/>
</dbReference>
<dbReference type="PANTHER" id="PTHR28641:SF1">
    <property type="entry name" value="MALONYL-COA DECARBOXYLASE, MITOCHONDRIAL"/>
    <property type="match status" value="1"/>
</dbReference>
<proteinExistence type="predicted"/>
<dbReference type="PROSITE" id="PS50042">
    <property type="entry name" value="CNMP_BINDING_3"/>
    <property type="match status" value="1"/>
</dbReference>
<evidence type="ECO:0000259" key="2">
    <source>
        <dbReference type="PROSITE" id="PS50042"/>
    </source>
</evidence>
<organism evidence="3 4">
    <name type="scientific">Lagenidium giganteum</name>
    <dbReference type="NCBI Taxonomy" id="4803"/>
    <lineage>
        <taxon>Eukaryota</taxon>
        <taxon>Sar</taxon>
        <taxon>Stramenopiles</taxon>
        <taxon>Oomycota</taxon>
        <taxon>Peronosporomycetes</taxon>
        <taxon>Pythiales</taxon>
        <taxon>Pythiaceae</taxon>
    </lineage>
</organism>
<dbReference type="Gene3D" id="2.60.120.10">
    <property type="entry name" value="Jelly Rolls"/>
    <property type="match status" value="1"/>
</dbReference>
<dbReference type="InterPro" id="IPR038351">
    <property type="entry name" value="MCD_N_sf"/>
</dbReference>
<dbReference type="InterPro" id="IPR018490">
    <property type="entry name" value="cNMP-bd_dom_sf"/>
</dbReference>
<keyword evidence="4" id="KW-1185">Reference proteome</keyword>
<dbReference type="InterPro" id="IPR042303">
    <property type="entry name" value="Malonyl_CoA_deC_C_sf"/>
</dbReference>
<dbReference type="PANTHER" id="PTHR28641">
    <property type="match status" value="1"/>
</dbReference>
<dbReference type="GO" id="GO:2001294">
    <property type="term" value="P:malonyl-CoA catabolic process"/>
    <property type="evidence" value="ECO:0007669"/>
    <property type="project" value="TreeGrafter"/>
</dbReference>
<reference evidence="3" key="2">
    <citation type="journal article" date="2023" name="Microbiol Resour">
        <title>Decontamination and Annotation of the Draft Genome Sequence of the Oomycete Lagenidium giganteum ARSEF 373.</title>
        <authorList>
            <person name="Morgan W.R."/>
            <person name="Tartar A."/>
        </authorList>
    </citation>
    <scope>NUCLEOTIDE SEQUENCE</scope>
    <source>
        <strain evidence="3">ARSEF 373</strain>
    </source>
</reference>
<comment type="caution">
    <text evidence="3">The sequence shown here is derived from an EMBL/GenBank/DDBJ whole genome shotgun (WGS) entry which is preliminary data.</text>
</comment>
<feature type="region of interest" description="Disordered" evidence="1">
    <location>
        <begin position="1"/>
        <end position="20"/>
    </location>
</feature>
<dbReference type="GO" id="GO:0005782">
    <property type="term" value="C:peroxisomal matrix"/>
    <property type="evidence" value="ECO:0007669"/>
    <property type="project" value="TreeGrafter"/>
</dbReference>
<dbReference type="SMART" id="SM00100">
    <property type="entry name" value="cNMP"/>
    <property type="match status" value="1"/>
</dbReference>
<dbReference type="Gene3D" id="1.20.140.90">
    <property type="entry name" value="Malonyl-CoA decarboxylase, oligemerization domain"/>
    <property type="match status" value="1"/>
</dbReference>
<gene>
    <name evidence="3" type="ORF">N0F65_011403</name>
</gene>
<name>A0AAV2Z9R6_9STRA</name>
<protein>
    <recommendedName>
        <fullName evidence="2">Cyclic nucleotide-binding domain-containing protein</fullName>
    </recommendedName>
</protein>
<dbReference type="Pfam" id="PF05292">
    <property type="entry name" value="MCD"/>
    <property type="match status" value="1"/>
</dbReference>
<dbReference type="InterPro" id="IPR007956">
    <property type="entry name" value="Malonyl_CoA_deC_C"/>
</dbReference>
<dbReference type="GO" id="GO:0006085">
    <property type="term" value="P:acetyl-CoA biosynthetic process"/>
    <property type="evidence" value="ECO:0007669"/>
    <property type="project" value="TreeGrafter"/>
</dbReference>
<dbReference type="InterPro" id="IPR014710">
    <property type="entry name" value="RmlC-like_jellyroll"/>
</dbReference>
<sequence length="653" mass="73296">MAARSHFEVKLTTTSTAAATPPEPMAAAEFAGNDDWIRAQLHKQALKTEKKELRGSIATVSVPFDRQEFSERVQRILEDDVNDGFVIGLKRRREFAIQLCEDYKQYTEEQKLELVLALAIDLGLQDLSLMVKTLPSLPRTHLVLNVIAAALGFSRKNDPTISKSIKRGLVPATEQFFVLVGSVPQGPKFVLHLRSDLTDLIKKYRPQLSKDNVEALEYLDMVMRDLFATQAGMRFRRVDMSSEKTLAYMLKHERVHAIRNWADLRRRIVGPNRFCFGLFHLQLPTAPLVFVQVVASDHLCEKIDPILENDGPVIQDPSHIVFYSISNANNGLRGLNIASHLLFLTIERMTQMFPRSQVAATLSPVPGFAAWLHDAICHQHYVFFSTEQSQTLSVKFGVNQHQLGKWLIKRLKSNDWLGDAEFVAATKDVLLAACARYVLFARRGDKMHDAVANFHLQNGAQVEQINFLGDPSPRGLRNSFGIMINYRYCMNSIDTTSVSYKRHSSAAASPTAARWVWTSHSLLLDEIEALKSKRNIPLFARVYRPGEVLCARGSLPTAIYFISAGRVRVAAAHSFSLEAGDCYGEHETFSGEPMPYTLTAESLTHVIILRSEDALFVLEQSESVRDFAATGCRGSFLKPRRIQGHQGVATSRL</sequence>
<accession>A0AAV2Z9R6</accession>
<dbReference type="CDD" id="cd00038">
    <property type="entry name" value="CAP_ED"/>
    <property type="match status" value="1"/>
</dbReference>
<dbReference type="EMBL" id="DAKRPA010000018">
    <property type="protein sequence ID" value="DBA03502.1"/>
    <property type="molecule type" value="Genomic_DNA"/>
</dbReference>
<evidence type="ECO:0000313" key="3">
    <source>
        <dbReference type="EMBL" id="DBA03502.1"/>
    </source>
</evidence>
<evidence type="ECO:0000313" key="4">
    <source>
        <dbReference type="Proteomes" id="UP001146120"/>
    </source>
</evidence>
<dbReference type="Pfam" id="PF00027">
    <property type="entry name" value="cNMP_binding"/>
    <property type="match status" value="1"/>
</dbReference>
<dbReference type="GO" id="GO:0006633">
    <property type="term" value="P:fatty acid biosynthetic process"/>
    <property type="evidence" value="ECO:0007669"/>
    <property type="project" value="InterPro"/>
</dbReference>